<protein>
    <submittedName>
        <fullName evidence="1">Uncharacterized protein</fullName>
    </submittedName>
</protein>
<dbReference type="STRING" id="1223523.H340_03359"/>
<name>M3CD84_STRM1</name>
<dbReference type="RefSeq" id="WP_004939354.1">
    <property type="nucleotide sequence ID" value="NZ_AORZ01000005.1"/>
</dbReference>
<dbReference type="AlphaFoldDB" id="M3CD84"/>
<accession>M3CD84</accession>
<evidence type="ECO:0000313" key="1">
    <source>
        <dbReference type="EMBL" id="EMF02027.1"/>
    </source>
</evidence>
<evidence type="ECO:0000313" key="2">
    <source>
        <dbReference type="Proteomes" id="UP000011740"/>
    </source>
</evidence>
<dbReference type="eggNOG" id="ENOG50314A2">
    <property type="taxonomic scope" value="Bacteria"/>
</dbReference>
<dbReference type="EMBL" id="AORZ01000005">
    <property type="protein sequence ID" value="EMF02027.1"/>
    <property type="molecule type" value="Genomic_DNA"/>
</dbReference>
<dbReference type="Proteomes" id="UP000011740">
    <property type="component" value="Unassembled WGS sequence"/>
</dbReference>
<organism evidence="1 2">
    <name type="scientific">Streptomyces mobaraensis (strain ATCC 29032 / DSM 40847 / JCM 4168 / NBRC 13819 / NCIMB 11159 / IPCR 16-22)</name>
    <dbReference type="NCBI Taxonomy" id="1223523"/>
    <lineage>
        <taxon>Bacteria</taxon>
        <taxon>Bacillati</taxon>
        <taxon>Actinomycetota</taxon>
        <taxon>Actinomycetes</taxon>
        <taxon>Kitasatosporales</taxon>
        <taxon>Streptomycetaceae</taxon>
        <taxon>Streptomyces</taxon>
    </lineage>
</organism>
<reference evidence="1 2" key="1">
    <citation type="journal article" date="2013" name="Genome Announc.">
        <title>Whole-Genome Shotgun Assembly and Analysis of the Genome of Streptomyces mobaraensis DSM 40847, a Strain for Industrial Production of Microbial Transglutaminase.</title>
        <authorList>
            <person name="Yang H."/>
            <person name="He T."/>
            <person name="Wu W."/>
            <person name="Zhu W."/>
            <person name="Lu B."/>
            <person name="Sun W."/>
        </authorList>
    </citation>
    <scope>NUCLEOTIDE SEQUENCE [LARGE SCALE GENOMIC DNA]</scope>
    <source>
        <strain evidence="1 2">DSM 40847</strain>
    </source>
</reference>
<sequence length="55" mass="5947">MSEKGVERDDFDSLVASVSAKVTAEQVEEAQRVSQALSESPSEFGPVVMFALDKN</sequence>
<comment type="caution">
    <text evidence="1">The sequence shown here is derived from an EMBL/GenBank/DDBJ whole genome shotgun (WGS) entry which is preliminary data.</text>
</comment>
<dbReference type="PATRIC" id="fig|1223523.3.peg.685"/>
<gene>
    <name evidence="1" type="ORF">H340_03359</name>
</gene>
<proteinExistence type="predicted"/>